<feature type="compositionally biased region" description="Basic and acidic residues" evidence="12">
    <location>
        <begin position="194"/>
        <end position="205"/>
    </location>
</feature>
<dbReference type="InterPro" id="IPR036236">
    <property type="entry name" value="Znf_C2H2_sf"/>
</dbReference>
<dbReference type="AlphaFoldDB" id="A0A6J3GN36"/>
<feature type="compositionally biased region" description="Basic residues" evidence="12">
    <location>
        <begin position="206"/>
        <end position="217"/>
    </location>
</feature>
<keyword evidence="5 11" id="KW-0863">Zinc-finger</keyword>
<dbReference type="GO" id="GO:0005654">
    <property type="term" value="C:nucleoplasm"/>
    <property type="evidence" value="ECO:0007669"/>
    <property type="project" value="TreeGrafter"/>
</dbReference>
<evidence type="ECO:0000256" key="5">
    <source>
        <dbReference type="ARBA" id="ARBA00022771"/>
    </source>
</evidence>
<evidence type="ECO:0000256" key="4">
    <source>
        <dbReference type="ARBA" id="ARBA00022737"/>
    </source>
</evidence>
<dbReference type="FunFam" id="3.30.160.60:FF:000410">
    <property type="entry name" value="Zinc finger protein 777"/>
    <property type="match status" value="2"/>
</dbReference>
<reference evidence="16" key="1">
    <citation type="submission" date="2025-08" db="UniProtKB">
        <authorList>
            <consortium name="RefSeq"/>
        </authorList>
    </citation>
    <scope>IDENTIFICATION</scope>
    <source>
        <tissue evidence="16">Blood</tissue>
    </source>
</reference>
<dbReference type="SMART" id="SM00349">
    <property type="entry name" value="KRAB"/>
    <property type="match status" value="2"/>
</dbReference>
<keyword evidence="9" id="KW-0804">Transcription</keyword>
<evidence type="ECO:0000313" key="16">
    <source>
        <dbReference type="RefSeq" id="XP_032119205.1"/>
    </source>
</evidence>
<feature type="domain" description="C2H2-type" evidence="13">
    <location>
        <begin position="948"/>
        <end position="975"/>
    </location>
</feature>
<dbReference type="FunFam" id="3.30.160.60:FF:000557">
    <property type="entry name" value="zinc finger and SCAN domain-containing protein 29"/>
    <property type="match status" value="1"/>
</dbReference>
<dbReference type="FunFam" id="3.30.160.60:FF:001471">
    <property type="entry name" value="Zinc finger protein 324A"/>
    <property type="match status" value="2"/>
</dbReference>
<dbReference type="SUPFAM" id="SSF57667">
    <property type="entry name" value="beta-beta-alpha zinc fingers"/>
    <property type="match status" value="10"/>
</dbReference>
<dbReference type="SMART" id="SM00355">
    <property type="entry name" value="ZnF_C2H2"/>
    <property type="match status" value="18"/>
</dbReference>
<accession>A0A6J3GN36</accession>
<proteinExistence type="inferred from homology"/>
<dbReference type="FunFam" id="3.30.160.60:FF:001765">
    <property type="entry name" value="zinc finger protein 324A"/>
    <property type="match status" value="1"/>
</dbReference>
<feature type="domain" description="C2H2-type" evidence="13">
    <location>
        <begin position="360"/>
        <end position="387"/>
    </location>
</feature>
<feature type="region of interest" description="Disordered" evidence="12">
    <location>
        <begin position="181"/>
        <end position="229"/>
    </location>
</feature>
<dbReference type="GeneID" id="116540019"/>
<dbReference type="PANTHER" id="PTHR24399:SF75">
    <property type="entry name" value="ZFP14 ZINC FINGER PROTEIN-RELATED"/>
    <property type="match status" value="1"/>
</dbReference>
<dbReference type="FunFam" id="3.30.160.60:FF:001472">
    <property type="entry name" value="Zinc finger protein 324"/>
    <property type="match status" value="2"/>
</dbReference>
<comment type="subcellular location">
    <subcellularLocation>
        <location evidence="1">Nucleus</location>
    </subcellularLocation>
</comment>
<feature type="domain" description="C2H2-type" evidence="13">
    <location>
        <begin position="864"/>
        <end position="891"/>
    </location>
</feature>
<dbReference type="Pfam" id="PF00096">
    <property type="entry name" value="zf-C2H2"/>
    <property type="match status" value="16"/>
</dbReference>
<dbReference type="Gene3D" id="3.30.160.60">
    <property type="entry name" value="Classic Zinc Finger"/>
    <property type="match status" value="18"/>
</dbReference>
<dbReference type="GO" id="GO:0001817">
    <property type="term" value="P:regulation of cytokine production"/>
    <property type="evidence" value="ECO:0007669"/>
    <property type="project" value="TreeGrafter"/>
</dbReference>
<organism evidence="15 16">
    <name type="scientific">Sapajus apella</name>
    <name type="common">Brown-capped capuchin</name>
    <name type="synonym">Cebus apella</name>
    <dbReference type="NCBI Taxonomy" id="9515"/>
    <lineage>
        <taxon>Eukaryota</taxon>
        <taxon>Metazoa</taxon>
        <taxon>Chordata</taxon>
        <taxon>Craniata</taxon>
        <taxon>Vertebrata</taxon>
        <taxon>Euteleostomi</taxon>
        <taxon>Mammalia</taxon>
        <taxon>Eutheria</taxon>
        <taxon>Euarchontoglires</taxon>
        <taxon>Primates</taxon>
        <taxon>Haplorrhini</taxon>
        <taxon>Platyrrhini</taxon>
        <taxon>Cebidae</taxon>
        <taxon>Cebinae</taxon>
        <taxon>Sapajus</taxon>
    </lineage>
</organism>
<evidence type="ECO:0000256" key="8">
    <source>
        <dbReference type="ARBA" id="ARBA00023125"/>
    </source>
</evidence>
<evidence type="ECO:0000259" key="13">
    <source>
        <dbReference type="PROSITE" id="PS50157"/>
    </source>
</evidence>
<evidence type="ECO:0000259" key="14">
    <source>
        <dbReference type="PROSITE" id="PS50805"/>
    </source>
</evidence>
<feature type="domain" description="C2H2-type" evidence="13">
    <location>
        <begin position="500"/>
        <end position="527"/>
    </location>
</feature>
<dbReference type="PANTHER" id="PTHR24399">
    <property type="entry name" value="ZINC FINGER AND BTB DOMAIN-CONTAINING"/>
    <property type="match status" value="1"/>
</dbReference>
<feature type="domain" description="C2H2-type" evidence="13">
    <location>
        <begin position="808"/>
        <end position="835"/>
    </location>
</feature>
<feature type="domain" description="C2H2-type" evidence="13">
    <location>
        <begin position="416"/>
        <end position="443"/>
    </location>
</feature>
<dbReference type="FunFam" id="3.30.160.60:FF:000281">
    <property type="entry name" value="Zinc finger protein 558 isoform X1"/>
    <property type="match status" value="2"/>
</dbReference>
<feature type="domain" description="C2H2-type" evidence="13">
    <location>
        <begin position="836"/>
        <end position="863"/>
    </location>
</feature>
<feature type="domain" description="KRAB" evidence="14">
    <location>
        <begin position="20"/>
        <end position="91"/>
    </location>
</feature>
<feature type="domain" description="C2H2-type" evidence="13">
    <location>
        <begin position="444"/>
        <end position="471"/>
    </location>
</feature>
<dbReference type="Proteomes" id="UP000504640">
    <property type="component" value="Unplaced"/>
</dbReference>
<feature type="domain" description="C2H2-type" evidence="13">
    <location>
        <begin position="332"/>
        <end position="359"/>
    </location>
</feature>
<comment type="similarity">
    <text evidence="2">Belongs to the krueppel C2H2-type zinc-finger protein family.</text>
</comment>
<keyword evidence="4" id="KW-0677">Repeat</keyword>
<feature type="domain" description="C2H2-type" evidence="13">
    <location>
        <begin position="304"/>
        <end position="331"/>
    </location>
</feature>
<evidence type="ECO:0000256" key="2">
    <source>
        <dbReference type="ARBA" id="ARBA00006991"/>
    </source>
</evidence>
<evidence type="ECO:0000256" key="10">
    <source>
        <dbReference type="ARBA" id="ARBA00023242"/>
    </source>
</evidence>
<evidence type="ECO:0000256" key="9">
    <source>
        <dbReference type="ARBA" id="ARBA00023163"/>
    </source>
</evidence>
<feature type="domain" description="C2H2-type" evidence="13">
    <location>
        <begin position="976"/>
        <end position="1003"/>
    </location>
</feature>
<dbReference type="FunFam" id="3.30.160.60:FF:000358">
    <property type="entry name" value="zinc finger protein 24"/>
    <property type="match status" value="1"/>
</dbReference>
<protein>
    <submittedName>
        <fullName evidence="16">Zinc finger protein 324A isoform X1</fullName>
    </submittedName>
</protein>
<dbReference type="FunFam" id="3.30.160.60:FF:000045">
    <property type="entry name" value="ZFP69 zinc finger protein B"/>
    <property type="match status" value="2"/>
</dbReference>
<evidence type="ECO:0000256" key="12">
    <source>
        <dbReference type="SAM" id="MobiDB-lite"/>
    </source>
</evidence>
<feature type="domain" description="KRAB" evidence="14">
    <location>
        <begin position="550"/>
        <end position="621"/>
    </location>
</feature>
<evidence type="ECO:0000256" key="6">
    <source>
        <dbReference type="ARBA" id="ARBA00022833"/>
    </source>
</evidence>
<dbReference type="Pfam" id="PF01352">
    <property type="entry name" value="KRAB"/>
    <property type="match status" value="2"/>
</dbReference>
<evidence type="ECO:0000313" key="15">
    <source>
        <dbReference type="Proteomes" id="UP000504640"/>
    </source>
</evidence>
<evidence type="ECO:0000256" key="11">
    <source>
        <dbReference type="PROSITE-ProRule" id="PRU00042"/>
    </source>
</evidence>
<dbReference type="PROSITE" id="PS50157">
    <property type="entry name" value="ZINC_FINGER_C2H2_2"/>
    <property type="match status" value="18"/>
</dbReference>
<dbReference type="GO" id="GO:0008270">
    <property type="term" value="F:zinc ion binding"/>
    <property type="evidence" value="ECO:0007669"/>
    <property type="project" value="UniProtKB-KW"/>
</dbReference>
<keyword evidence="3" id="KW-0479">Metal-binding</keyword>
<dbReference type="FunFam" id="3.30.160.60:FF:000200">
    <property type="entry name" value="zinc finger protein 510 isoform X2"/>
    <property type="match status" value="2"/>
</dbReference>
<dbReference type="InterPro" id="IPR013087">
    <property type="entry name" value="Znf_C2H2_type"/>
</dbReference>
<feature type="domain" description="C2H2-type" evidence="13">
    <location>
        <begin position="388"/>
        <end position="415"/>
    </location>
</feature>
<dbReference type="Gene3D" id="6.10.140.140">
    <property type="match status" value="2"/>
</dbReference>
<evidence type="ECO:0000256" key="1">
    <source>
        <dbReference type="ARBA" id="ARBA00004123"/>
    </source>
</evidence>
<feature type="region of interest" description="Disordered" evidence="12">
    <location>
        <begin position="1055"/>
        <end position="1104"/>
    </location>
</feature>
<dbReference type="GO" id="GO:0000978">
    <property type="term" value="F:RNA polymerase II cis-regulatory region sequence-specific DNA binding"/>
    <property type="evidence" value="ECO:0007669"/>
    <property type="project" value="TreeGrafter"/>
</dbReference>
<dbReference type="CDD" id="cd07765">
    <property type="entry name" value="KRAB_A-box"/>
    <property type="match status" value="2"/>
</dbReference>
<feature type="region of interest" description="Disordered" evidence="12">
    <location>
        <begin position="731"/>
        <end position="779"/>
    </location>
</feature>
<keyword evidence="15" id="KW-1185">Reference proteome</keyword>
<dbReference type="GO" id="GO:0001227">
    <property type="term" value="F:DNA-binding transcription repressor activity, RNA polymerase II-specific"/>
    <property type="evidence" value="ECO:0007669"/>
    <property type="project" value="TreeGrafter"/>
</dbReference>
<keyword evidence="6" id="KW-0862">Zinc</keyword>
<dbReference type="PROSITE" id="PS00028">
    <property type="entry name" value="ZINC_FINGER_C2H2_1"/>
    <property type="match status" value="18"/>
</dbReference>
<dbReference type="GO" id="GO:0002682">
    <property type="term" value="P:regulation of immune system process"/>
    <property type="evidence" value="ECO:0007669"/>
    <property type="project" value="TreeGrafter"/>
</dbReference>
<keyword evidence="10" id="KW-0539">Nucleus</keyword>
<feature type="domain" description="C2H2-type" evidence="13">
    <location>
        <begin position="920"/>
        <end position="947"/>
    </location>
</feature>
<feature type="compositionally biased region" description="Polar residues" evidence="12">
    <location>
        <begin position="1065"/>
        <end position="1078"/>
    </location>
</feature>
<feature type="domain" description="C2H2-type" evidence="13">
    <location>
        <begin position="892"/>
        <end position="919"/>
    </location>
</feature>
<feature type="domain" description="C2H2-type" evidence="13">
    <location>
        <begin position="1004"/>
        <end position="1031"/>
    </location>
</feature>
<keyword evidence="7" id="KW-0805">Transcription regulation</keyword>
<dbReference type="PROSITE" id="PS50805">
    <property type="entry name" value="KRAB"/>
    <property type="match status" value="2"/>
</dbReference>
<dbReference type="FunFam" id="3.30.160.60:FF:000185">
    <property type="entry name" value="zinc finger protein 319"/>
    <property type="match status" value="2"/>
</dbReference>
<feature type="domain" description="C2H2-type" evidence="13">
    <location>
        <begin position="1032"/>
        <end position="1059"/>
    </location>
</feature>
<dbReference type="RefSeq" id="XP_032119205.1">
    <property type="nucleotide sequence ID" value="XM_032263314.1"/>
</dbReference>
<feature type="domain" description="C2H2-type" evidence="13">
    <location>
        <begin position="276"/>
        <end position="303"/>
    </location>
</feature>
<evidence type="ECO:0000256" key="7">
    <source>
        <dbReference type="ARBA" id="ARBA00023015"/>
    </source>
</evidence>
<feature type="domain" description="C2H2-type" evidence="13">
    <location>
        <begin position="472"/>
        <end position="499"/>
    </location>
</feature>
<dbReference type="FunFam" id="3.30.160.60:FF:000902">
    <property type="entry name" value="Zinc finger protein 445"/>
    <property type="match status" value="1"/>
</dbReference>
<dbReference type="InterPro" id="IPR001909">
    <property type="entry name" value="KRAB"/>
</dbReference>
<dbReference type="InterPro" id="IPR036051">
    <property type="entry name" value="KRAB_dom_sf"/>
</dbReference>
<gene>
    <name evidence="16" type="primary">LOC116540019</name>
</gene>
<keyword evidence="8" id="KW-0238">DNA-binding</keyword>
<sequence length="1104" mass="121753">MEEPTATVCAAVEVGDEDLMAFEDVAVYFSQEEWGLLDTAQRALYRHVMLENFTLVTSLGLSTSRPLVVIQLEHGEEPWVPSVKDMTLARNAYGRHNTGAWRLEEDGDVSGEAAWPGAFPDTPPVMTASVFPVDAACHSTEGLQQQRGASPSRERKPTGVSVIYWERLLLGSGRDQASISLRLTSPLRPPKSSRPREKTLTEHLVPRRQSRVPKRQKPCAPEAPGRAFGNALDLKSASGGGDHGMGAAWQEPQRLLQEPSTWDELGEALHAGEKSFECRACSKVFVKSSDLLKHLRTHTGERPYECSQCGKAFSQTSHLTQHQRIHSGETPYTCPACGKAFRHSSSLVRHQRIHTAEKSFRCSECGKAFSHGSNLSQHRKIHAGGRPYACAQCGRRFCRNSHLIQHERTHTGEKPFVCALCGAAFSQGSSLFLHQRVHTGEKPFACAQCGRSFSRSSNLTQHQLLHTGERPFRCGDCGKGFAKGTVLLSHQRIHTGEKPFVCTQCDRAFRERPALLHHQRIHTTEKTNAGAADCTPAPRLLPVHRRKDQMAFEDVAVYFSQEEWGLLDTAQRALYRRVMLDNFALVASLGLSTSRPRVVIQLERGEEPWVPSGTDMTMSRNTHRRRNSGFWSLAEDGDVSGEAARQPAFPDTLPVMTTSVFPVAGACHSTEGLQQQRGASPSRERKPTGVSVIYWERLLLGSDSGQASISLRLTSPLRTPEVGQLREETLTEHPVPGRQPRTPQQQKPCALEAPGRPFGNAPDVEAASGQGNHGMGSAWQEPQRLLGGQEPSTWDELGEALHAGEKSFECRACSKVFVKSSDLLKHLRTHTGERPYECSQCGKAFSQTSHLTQHQRIHSGETPYACPACGKAFRHSSSLVRHQRIHTAEKSFRCSECGKAFSHGSNLSQHRKIHAGGRPYACAQCGRRFCRNSHLIQHERTHTGEKPFVCALCGAAFSQGSSLFKHQRVHTGEKPFACAQCGRAFSHSSNLTQHQLLHTGERPFRCGDCGKAFAKGAVLLSHRRIHTGEKPFVCTQCGRAFRERPALFHHQRIHTGEKTVRRSRASLQPQARSVSGASTEGAPVKESEPTPALGPAAVSEPAEV</sequence>
<evidence type="ECO:0000256" key="3">
    <source>
        <dbReference type="ARBA" id="ARBA00022723"/>
    </source>
</evidence>
<dbReference type="SUPFAM" id="SSF109640">
    <property type="entry name" value="KRAB domain (Kruppel-associated box)"/>
    <property type="match status" value="2"/>
</dbReference>
<name>A0A6J3GN36_SAPAP</name>